<proteinExistence type="predicted"/>
<dbReference type="InterPro" id="IPR001254">
    <property type="entry name" value="Trypsin_dom"/>
</dbReference>
<keyword evidence="6" id="KW-0732">Signal</keyword>
<keyword evidence="4" id="KW-1015">Disulfide bond</keyword>
<dbReference type="InterPro" id="IPR009003">
    <property type="entry name" value="Peptidase_S1_PA"/>
</dbReference>
<dbReference type="GO" id="GO:0006508">
    <property type="term" value="P:proteolysis"/>
    <property type="evidence" value="ECO:0007669"/>
    <property type="project" value="UniProtKB-KW"/>
</dbReference>
<accession>A0A9N9RAL4</accession>
<evidence type="ECO:0000256" key="1">
    <source>
        <dbReference type="ARBA" id="ARBA00022670"/>
    </source>
</evidence>
<dbReference type="Pfam" id="PF00089">
    <property type="entry name" value="Trypsin"/>
    <property type="match status" value="1"/>
</dbReference>
<evidence type="ECO:0000256" key="5">
    <source>
        <dbReference type="SAM" id="MobiDB-lite"/>
    </source>
</evidence>
<feature type="signal peptide" evidence="6">
    <location>
        <begin position="1"/>
        <end position="27"/>
    </location>
</feature>
<evidence type="ECO:0000256" key="3">
    <source>
        <dbReference type="ARBA" id="ARBA00022825"/>
    </source>
</evidence>
<evidence type="ECO:0000259" key="7">
    <source>
        <dbReference type="PROSITE" id="PS50240"/>
    </source>
</evidence>
<evidence type="ECO:0000256" key="4">
    <source>
        <dbReference type="ARBA" id="ARBA00023157"/>
    </source>
</evidence>
<dbReference type="AlphaFoldDB" id="A0A9N9RAL4"/>
<dbReference type="InterPro" id="IPR043504">
    <property type="entry name" value="Peptidase_S1_PA_chymotrypsin"/>
</dbReference>
<reference evidence="8" key="2">
    <citation type="submission" date="2022-10" db="EMBL/GenBank/DDBJ databases">
        <authorList>
            <consortium name="ENA_rothamsted_submissions"/>
            <consortium name="culmorum"/>
            <person name="King R."/>
        </authorList>
    </citation>
    <scope>NUCLEOTIDE SEQUENCE</scope>
</reference>
<dbReference type="SUPFAM" id="SSF50494">
    <property type="entry name" value="Trypsin-like serine proteases"/>
    <property type="match status" value="1"/>
</dbReference>
<evidence type="ECO:0000256" key="2">
    <source>
        <dbReference type="ARBA" id="ARBA00022801"/>
    </source>
</evidence>
<keyword evidence="3" id="KW-0720">Serine protease</keyword>
<evidence type="ECO:0000313" key="8">
    <source>
        <dbReference type="EMBL" id="CAG9792855.1"/>
    </source>
</evidence>
<dbReference type="OrthoDB" id="6371647at2759"/>
<feature type="domain" description="Peptidase S1" evidence="7">
    <location>
        <begin position="138"/>
        <end position="369"/>
    </location>
</feature>
<feature type="chain" id="PRO_5040178603" description="Peptidase S1 domain-containing protein" evidence="6">
    <location>
        <begin position="28"/>
        <end position="369"/>
    </location>
</feature>
<evidence type="ECO:0000313" key="9">
    <source>
        <dbReference type="Proteomes" id="UP001153714"/>
    </source>
</evidence>
<feature type="region of interest" description="Disordered" evidence="5">
    <location>
        <begin position="78"/>
        <end position="98"/>
    </location>
</feature>
<dbReference type="PANTHER" id="PTHR24276:SF98">
    <property type="entry name" value="FI18310P1-RELATED"/>
    <property type="match status" value="1"/>
</dbReference>
<dbReference type="InterPro" id="IPR050430">
    <property type="entry name" value="Peptidase_S1"/>
</dbReference>
<dbReference type="PROSITE" id="PS50240">
    <property type="entry name" value="TRYPSIN_DOM"/>
    <property type="match status" value="1"/>
</dbReference>
<organism evidence="8 9">
    <name type="scientific">Diatraea saccharalis</name>
    <name type="common">sugarcane borer</name>
    <dbReference type="NCBI Taxonomy" id="40085"/>
    <lineage>
        <taxon>Eukaryota</taxon>
        <taxon>Metazoa</taxon>
        <taxon>Ecdysozoa</taxon>
        <taxon>Arthropoda</taxon>
        <taxon>Hexapoda</taxon>
        <taxon>Insecta</taxon>
        <taxon>Pterygota</taxon>
        <taxon>Neoptera</taxon>
        <taxon>Endopterygota</taxon>
        <taxon>Lepidoptera</taxon>
        <taxon>Glossata</taxon>
        <taxon>Ditrysia</taxon>
        <taxon>Pyraloidea</taxon>
        <taxon>Crambidae</taxon>
        <taxon>Crambinae</taxon>
        <taxon>Diatraea</taxon>
    </lineage>
</organism>
<dbReference type="Proteomes" id="UP001153714">
    <property type="component" value="Chromosome 5"/>
</dbReference>
<dbReference type="PANTHER" id="PTHR24276">
    <property type="entry name" value="POLYSERASE-RELATED"/>
    <property type="match status" value="1"/>
</dbReference>
<dbReference type="Gene3D" id="2.40.10.10">
    <property type="entry name" value="Trypsin-like serine proteases"/>
    <property type="match status" value="2"/>
</dbReference>
<evidence type="ECO:0000256" key="6">
    <source>
        <dbReference type="SAM" id="SignalP"/>
    </source>
</evidence>
<protein>
    <recommendedName>
        <fullName evidence="7">Peptidase S1 domain-containing protein</fullName>
    </recommendedName>
</protein>
<reference evidence="8" key="1">
    <citation type="submission" date="2021-12" db="EMBL/GenBank/DDBJ databases">
        <authorList>
            <person name="King R."/>
        </authorList>
    </citation>
    <scope>NUCLEOTIDE SEQUENCE</scope>
</reference>
<dbReference type="EMBL" id="OU893336">
    <property type="protein sequence ID" value="CAG9792855.1"/>
    <property type="molecule type" value="Genomic_DNA"/>
</dbReference>
<gene>
    <name evidence="8" type="ORF">DIATSA_LOCUS10341</name>
</gene>
<keyword evidence="2" id="KW-0378">Hydrolase</keyword>
<keyword evidence="9" id="KW-1185">Reference proteome</keyword>
<keyword evidence="1" id="KW-0645">Protease</keyword>
<dbReference type="SMART" id="SM00020">
    <property type="entry name" value="Tryp_SPc"/>
    <property type="match status" value="1"/>
</dbReference>
<name>A0A9N9RAL4_9NEOP</name>
<dbReference type="GO" id="GO:0004252">
    <property type="term" value="F:serine-type endopeptidase activity"/>
    <property type="evidence" value="ECO:0007669"/>
    <property type="project" value="InterPro"/>
</dbReference>
<sequence length="369" mass="42052">MCKCKISIFQLALLYFIEIYCGDYVESNNSISLESEDINEVHSTEYLDTLDNDFEKNNAVYNKNSIIEKSIESIRLQREDKRQASNKETWDNNERKEDSDQYLHANTTTFIKCPLKNDQSEENNDSSEEIECKNTLLNHPFSASILRKGSHYASGALLDNQTVLTVAADFYNVRESIKLYKVRLGSVNCKKGGKLLHIKSIHIHPSYESGNPAFDVAVFKLAEQVKLTEYIKPIFLSNVTQKVISANFMTTYWPRLIVQGKTLPKSAKERIKYHNMRVSTQKLIPWKNCYTLMESTGVELNQNSLCLKPIKTHHSVCMPDPGAPVLAEDGLWGISSGWTSKNCKSSQSPTIFTRTSLSPVRKWLQKLMS</sequence>